<accession>A0A8I0SDE4</accession>
<sequence>MTVEPNTPEGQRRARRGGRLGIITLLAFGTQGFLLVAALREQTAASWITWGVVLVAFVVAFVIEHRREQARRRRDGTPLH</sequence>
<protein>
    <submittedName>
        <fullName evidence="2">Uncharacterized protein</fullName>
    </submittedName>
</protein>
<feature type="transmembrane region" description="Helical" evidence="1">
    <location>
        <begin position="45"/>
        <end position="63"/>
    </location>
</feature>
<evidence type="ECO:0000313" key="2">
    <source>
        <dbReference type="EMBL" id="MBF4632741.1"/>
    </source>
</evidence>
<evidence type="ECO:0000313" key="3">
    <source>
        <dbReference type="Proteomes" id="UP000634579"/>
    </source>
</evidence>
<dbReference type="RefSeq" id="WP_194676308.1">
    <property type="nucleotide sequence ID" value="NZ_JADKRP010000008.1"/>
</dbReference>
<name>A0A8I0SDE4_9MICO</name>
<dbReference type="EMBL" id="JADKRP010000008">
    <property type="protein sequence ID" value="MBF4632741.1"/>
    <property type="molecule type" value="Genomic_DNA"/>
</dbReference>
<evidence type="ECO:0000256" key="1">
    <source>
        <dbReference type="SAM" id="Phobius"/>
    </source>
</evidence>
<keyword evidence="1" id="KW-1133">Transmembrane helix</keyword>
<reference evidence="2 3" key="1">
    <citation type="submission" date="2020-10" db="EMBL/GenBank/DDBJ databases">
        <title>Draft genome sequences of plant-associated actinobacteria.</title>
        <authorList>
            <person name="Tarlachkov S.V."/>
            <person name="Starodumova I.P."/>
            <person name="Dorofeeva L.V."/>
            <person name="Prisyazhnaya N.V."/>
            <person name="Roubtsova T.V."/>
            <person name="Chizhov V.N."/>
            <person name="Nadler S.A."/>
            <person name="Subbotin S.A."/>
            <person name="Evtushenko L.I."/>
        </authorList>
    </citation>
    <scope>NUCLEOTIDE SEQUENCE [LARGE SCALE GENOMIC DNA]</scope>
    <source>
        <strain evidence="2 3">VKM Ac-2886</strain>
    </source>
</reference>
<comment type="caution">
    <text evidence="2">The sequence shown here is derived from an EMBL/GenBank/DDBJ whole genome shotgun (WGS) entry which is preliminary data.</text>
</comment>
<feature type="transmembrane region" description="Helical" evidence="1">
    <location>
        <begin position="20"/>
        <end position="39"/>
    </location>
</feature>
<keyword evidence="1" id="KW-0812">Transmembrane</keyword>
<gene>
    <name evidence="2" type="ORF">ITJ42_16090</name>
</gene>
<keyword evidence="3" id="KW-1185">Reference proteome</keyword>
<dbReference type="AlphaFoldDB" id="A0A8I0SDE4"/>
<keyword evidence="1" id="KW-0472">Membrane</keyword>
<proteinExistence type="predicted"/>
<dbReference type="Proteomes" id="UP000634579">
    <property type="component" value="Unassembled WGS sequence"/>
</dbReference>
<organism evidence="2 3">
    <name type="scientific">Clavibacter phaseoli</name>
    <dbReference type="NCBI Taxonomy" id="1734031"/>
    <lineage>
        <taxon>Bacteria</taxon>
        <taxon>Bacillati</taxon>
        <taxon>Actinomycetota</taxon>
        <taxon>Actinomycetes</taxon>
        <taxon>Micrococcales</taxon>
        <taxon>Microbacteriaceae</taxon>
        <taxon>Clavibacter</taxon>
    </lineage>
</organism>